<dbReference type="SUPFAM" id="SSF50494">
    <property type="entry name" value="Trypsin-like serine proteases"/>
    <property type="match status" value="1"/>
</dbReference>
<reference evidence="8 9" key="1">
    <citation type="submission" date="2018-11" db="EMBL/GenBank/DDBJ databases">
        <title>Genome sequence and assembly of Colletotrichum spinosum.</title>
        <authorList>
            <person name="Gan P."/>
            <person name="Shirasu K."/>
        </authorList>
    </citation>
    <scope>NUCLEOTIDE SEQUENCE [LARGE SCALE GENOMIC DNA]</scope>
    <source>
        <strain evidence="8 9">CBS 515.97</strain>
    </source>
</reference>
<keyword evidence="9" id="KW-1185">Reference proteome</keyword>
<evidence type="ECO:0000256" key="1">
    <source>
        <dbReference type="ARBA" id="ARBA00008764"/>
    </source>
</evidence>
<dbReference type="Proteomes" id="UP000295083">
    <property type="component" value="Unassembled WGS sequence"/>
</dbReference>
<accession>A0A4R8Q5J3</accession>
<dbReference type="InterPro" id="IPR001254">
    <property type="entry name" value="Trypsin_dom"/>
</dbReference>
<protein>
    <recommendedName>
        <fullName evidence="6">Serine protease</fullName>
        <ecNumber evidence="6">3.4.21.-</ecNumber>
    </recommendedName>
</protein>
<dbReference type="PANTHER" id="PTHR15462">
    <property type="entry name" value="SERINE PROTEASE"/>
    <property type="match status" value="1"/>
</dbReference>
<gene>
    <name evidence="8" type="primary">blaSE-1</name>
    <name evidence="8" type="ORF">C8035_v002458</name>
</gene>
<evidence type="ECO:0000256" key="6">
    <source>
        <dbReference type="RuleBase" id="RU004296"/>
    </source>
</evidence>
<dbReference type="EC" id="3.4.21.-" evidence="6"/>
<dbReference type="PRINTS" id="PR00839">
    <property type="entry name" value="V8PROTEASE"/>
</dbReference>
<evidence type="ECO:0000256" key="4">
    <source>
        <dbReference type="ARBA" id="ARBA00022801"/>
    </source>
</evidence>
<feature type="domain" description="Peptidase S1" evidence="7">
    <location>
        <begin position="109"/>
        <end position="283"/>
    </location>
</feature>
<dbReference type="AlphaFoldDB" id="A0A4R8Q5J3"/>
<keyword evidence="3 6" id="KW-0732">Signal</keyword>
<dbReference type="InterPro" id="IPR008256">
    <property type="entry name" value="Peptidase_S1B"/>
</dbReference>
<dbReference type="InterPro" id="IPR043504">
    <property type="entry name" value="Peptidase_S1_PA_chymotrypsin"/>
</dbReference>
<dbReference type="EMBL" id="QAPG01000130">
    <property type="protein sequence ID" value="TDZ30455.1"/>
    <property type="molecule type" value="Genomic_DNA"/>
</dbReference>
<keyword evidence="2 6" id="KW-0645">Protease</keyword>
<dbReference type="InterPro" id="IPR050966">
    <property type="entry name" value="Glutamyl_endopeptidase"/>
</dbReference>
<name>A0A4R8Q5J3_9PEZI</name>
<dbReference type="Pfam" id="PF00089">
    <property type="entry name" value="Trypsin"/>
    <property type="match status" value="1"/>
</dbReference>
<evidence type="ECO:0000259" key="7">
    <source>
        <dbReference type="Pfam" id="PF00089"/>
    </source>
</evidence>
<proteinExistence type="inferred from homology"/>
<dbReference type="InterPro" id="IPR009003">
    <property type="entry name" value="Peptidase_S1_PA"/>
</dbReference>
<dbReference type="GO" id="GO:0004252">
    <property type="term" value="F:serine-type endopeptidase activity"/>
    <property type="evidence" value="ECO:0007669"/>
    <property type="project" value="InterPro"/>
</dbReference>
<dbReference type="Gene3D" id="2.40.10.10">
    <property type="entry name" value="Trypsin-like serine proteases"/>
    <property type="match status" value="2"/>
</dbReference>
<evidence type="ECO:0000256" key="5">
    <source>
        <dbReference type="ARBA" id="ARBA00022825"/>
    </source>
</evidence>
<feature type="chain" id="PRO_5021041556" description="Serine protease" evidence="6">
    <location>
        <begin position="22"/>
        <end position="309"/>
    </location>
</feature>
<evidence type="ECO:0000256" key="2">
    <source>
        <dbReference type="ARBA" id="ARBA00022670"/>
    </source>
</evidence>
<evidence type="ECO:0000313" key="8">
    <source>
        <dbReference type="EMBL" id="TDZ30455.1"/>
    </source>
</evidence>
<organism evidence="8 9">
    <name type="scientific">Colletotrichum spinosum</name>
    <dbReference type="NCBI Taxonomy" id="1347390"/>
    <lineage>
        <taxon>Eukaryota</taxon>
        <taxon>Fungi</taxon>
        <taxon>Dikarya</taxon>
        <taxon>Ascomycota</taxon>
        <taxon>Pezizomycotina</taxon>
        <taxon>Sordariomycetes</taxon>
        <taxon>Hypocreomycetidae</taxon>
        <taxon>Glomerellales</taxon>
        <taxon>Glomerellaceae</taxon>
        <taxon>Colletotrichum</taxon>
        <taxon>Colletotrichum orbiculare species complex</taxon>
    </lineage>
</organism>
<dbReference type="PANTHER" id="PTHR15462:SF8">
    <property type="entry name" value="SERINE PROTEASE"/>
    <property type="match status" value="1"/>
</dbReference>
<evidence type="ECO:0000256" key="3">
    <source>
        <dbReference type="ARBA" id="ARBA00022729"/>
    </source>
</evidence>
<evidence type="ECO:0000313" key="9">
    <source>
        <dbReference type="Proteomes" id="UP000295083"/>
    </source>
</evidence>
<dbReference type="GO" id="GO:0006508">
    <property type="term" value="P:proteolysis"/>
    <property type="evidence" value="ECO:0007669"/>
    <property type="project" value="UniProtKB-KW"/>
</dbReference>
<sequence length="309" mass="32715">MVHFTALTAFTALSLSSAVLGAPTTQDAGIPDPSSVKTPVLGFDPAVVEASRKGRLPYVAPPQILNLDVASLEEGNATEFAPSSHGAEQQKRGVIGNDDRVLWTNKDYPYRAMGRIVQSNGVVCSGALIGSRHVATARHCIPPAGVSARFQPAYDNGEPYGGYDVTLVVHAAYGQEGWCANTYDWAIFVLGDKAGTANGWLGLKIVNPDTQLNRAMFFNYGYPGDKGANRPYRQEGITATAATYCDRGSPVITDTDSAGGQSGGPVWINENGERYLYAIHVGSGADFSVAAGGTSFLNAYGNLLKDYPN</sequence>
<keyword evidence="4 6" id="KW-0378">Hydrolase</keyword>
<keyword evidence="5 6" id="KW-0720">Serine protease</keyword>
<comment type="similarity">
    <text evidence="1 6">Belongs to the peptidase S1B family.</text>
</comment>
<comment type="caution">
    <text evidence="8">The sequence shown here is derived from an EMBL/GenBank/DDBJ whole genome shotgun (WGS) entry which is preliminary data.</text>
</comment>
<feature type="signal peptide" evidence="6">
    <location>
        <begin position="1"/>
        <end position="21"/>
    </location>
</feature>